<accession>X1PYC7</accession>
<name>X1PYC7_9ZZZZ</name>
<dbReference type="AlphaFoldDB" id="X1PYC7"/>
<protein>
    <submittedName>
        <fullName evidence="1">Uncharacterized protein</fullName>
    </submittedName>
</protein>
<dbReference type="EMBL" id="BARW01000202">
    <property type="protein sequence ID" value="GAI60938.1"/>
    <property type="molecule type" value="Genomic_DNA"/>
</dbReference>
<evidence type="ECO:0000313" key="1">
    <source>
        <dbReference type="EMBL" id="GAI60938.1"/>
    </source>
</evidence>
<reference evidence="1" key="1">
    <citation type="journal article" date="2014" name="Front. Microbiol.">
        <title>High frequency of phylogenetically diverse reductive dehalogenase-homologous genes in deep subseafloor sedimentary metagenomes.</title>
        <authorList>
            <person name="Kawai M."/>
            <person name="Futagami T."/>
            <person name="Toyoda A."/>
            <person name="Takaki Y."/>
            <person name="Nishi S."/>
            <person name="Hori S."/>
            <person name="Arai W."/>
            <person name="Tsubouchi T."/>
            <person name="Morono Y."/>
            <person name="Uchiyama I."/>
            <person name="Ito T."/>
            <person name="Fujiyama A."/>
            <person name="Inagaki F."/>
            <person name="Takami H."/>
        </authorList>
    </citation>
    <scope>NUCLEOTIDE SEQUENCE</scope>
    <source>
        <strain evidence="1">Expedition CK06-06</strain>
    </source>
</reference>
<gene>
    <name evidence="1" type="ORF">S12H4_01126</name>
</gene>
<organism evidence="1">
    <name type="scientific">marine sediment metagenome</name>
    <dbReference type="NCBI Taxonomy" id="412755"/>
    <lineage>
        <taxon>unclassified sequences</taxon>
        <taxon>metagenomes</taxon>
        <taxon>ecological metagenomes</taxon>
    </lineage>
</organism>
<comment type="caution">
    <text evidence="1">The sequence shown here is derived from an EMBL/GenBank/DDBJ whole genome shotgun (WGS) entry which is preliminary data.</text>
</comment>
<proteinExistence type="predicted"/>
<sequence>MSKAQEQEIYKRITAMKDPLEIARELAEGTRLQSMTEPIPRGEQIAGYWDNNLFWESHYLKPSYFLTLFYDKAKAKNPDPYTERGLKDCQAWIFKYDSHHAKWSIEARNAEIGNRSFSQLAHRLATE</sequence>